<name>A0A6I2R0Y6_FLAPL</name>
<dbReference type="RefSeq" id="WP_133248342.1">
    <property type="nucleotide sequence ID" value="NZ_JAQLWY010000062.1"/>
</dbReference>
<organism evidence="1 2">
    <name type="scientific">Flavonifractor plautii</name>
    <name type="common">Fusobacterium plautii</name>
    <dbReference type="NCBI Taxonomy" id="292800"/>
    <lineage>
        <taxon>Bacteria</taxon>
        <taxon>Bacillati</taxon>
        <taxon>Bacillota</taxon>
        <taxon>Clostridia</taxon>
        <taxon>Eubacteriales</taxon>
        <taxon>Oscillospiraceae</taxon>
        <taxon>Flavonifractor</taxon>
    </lineage>
</organism>
<dbReference type="EMBL" id="WKPR01000009">
    <property type="protein sequence ID" value="MSB19895.1"/>
    <property type="molecule type" value="Genomic_DNA"/>
</dbReference>
<accession>A0A6I2R0Y6</accession>
<sequence length="98" mass="10993">MMIEVKMSLNMLARRCGYFFNAYLTEGYENKPNVNNGYNCSHPDCGDEDEGIGCCRADTCPLAYPADGDDDDDQMVVEIAEEDFNPRYTTKVEDEGKG</sequence>
<evidence type="ECO:0000313" key="1">
    <source>
        <dbReference type="EMBL" id="MSB19895.1"/>
    </source>
</evidence>
<dbReference type="AlphaFoldDB" id="A0A6I2R0Y6"/>
<comment type="caution">
    <text evidence="1">The sequence shown here is derived from an EMBL/GenBank/DDBJ whole genome shotgun (WGS) entry which is preliminary data.</text>
</comment>
<dbReference type="Proteomes" id="UP000434475">
    <property type="component" value="Unassembled WGS sequence"/>
</dbReference>
<protein>
    <submittedName>
        <fullName evidence="1">Uncharacterized protein</fullName>
    </submittedName>
</protein>
<proteinExistence type="predicted"/>
<gene>
    <name evidence="1" type="ORF">GKE97_10215</name>
</gene>
<evidence type="ECO:0000313" key="2">
    <source>
        <dbReference type="Proteomes" id="UP000434475"/>
    </source>
</evidence>
<reference evidence="1 2" key="1">
    <citation type="journal article" date="2019" name="Nat. Med.">
        <title>A library of human gut bacterial isolates paired with longitudinal multiomics data enables mechanistic microbiome research.</title>
        <authorList>
            <person name="Poyet M."/>
            <person name="Groussin M."/>
            <person name="Gibbons S.M."/>
            <person name="Avila-Pacheco J."/>
            <person name="Jiang X."/>
            <person name="Kearney S.M."/>
            <person name="Perrotta A.R."/>
            <person name="Berdy B."/>
            <person name="Zhao S."/>
            <person name="Lieberman T.D."/>
            <person name="Swanson P.K."/>
            <person name="Smith M."/>
            <person name="Roesemann S."/>
            <person name="Alexander J.E."/>
            <person name="Rich S.A."/>
            <person name="Livny J."/>
            <person name="Vlamakis H."/>
            <person name="Clish C."/>
            <person name="Bullock K."/>
            <person name="Deik A."/>
            <person name="Scott J."/>
            <person name="Pierce K.A."/>
            <person name="Xavier R.J."/>
            <person name="Alm E.J."/>
        </authorList>
    </citation>
    <scope>NUCLEOTIDE SEQUENCE [LARGE SCALE GENOMIC DNA]</scope>
    <source>
        <strain evidence="1 2">BIOML-A2</strain>
    </source>
</reference>